<dbReference type="Proteomes" id="UP001317001">
    <property type="component" value="Chromosome"/>
</dbReference>
<proteinExistence type="predicted"/>
<sequence>MTEELKIAIENLYTTFSIYPFKSTIEGCPCCVSESDKEKIRSKQLRDFYWLGEQTLLNKKNILTKI</sequence>
<keyword evidence="2" id="KW-1185">Reference proteome</keyword>
<reference evidence="1 2" key="1">
    <citation type="submission" date="2022-08" db="EMBL/GenBank/DDBJ databases">
        <title>Myroides zhujiangensis sp. nov., a novel bacterium isolated from sediment in the Pearl River Estuary.</title>
        <authorList>
            <person name="Cui L."/>
        </authorList>
    </citation>
    <scope>NUCLEOTIDE SEQUENCE [LARGE SCALE GENOMIC DNA]</scope>
    <source>
        <strain evidence="1 2">SCSIO 72103</strain>
    </source>
</reference>
<organism evidence="1 2">
    <name type="scientific">Paenimyroides aestuarii</name>
    <dbReference type="NCBI Taxonomy" id="2968490"/>
    <lineage>
        <taxon>Bacteria</taxon>
        <taxon>Pseudomonadati</taxon>
        <taxon>Bacteroidota</taxon>
        <taxon>Flavobacteriia</taxon>
        <taxon>Flavobacteriales</taxon>
        <taxon>Flavobacteriaceae</taxon>
        <taxon>Paenimyroides</taxon>
    </lineage>
</organism>
<accession>A0ABY5NW71</accession>
<dbReference type="EMBL" id="CP102382">
    <property type="protein sequence ID" value="UUV22574.1"/>
    <property type="molecule type" value="Genomic_DNA"/>
</dbReference>
<protein>
    <submittedName>
        <fullName evidence="1">Uncharacterized protein</fullName>
    </submittedName>
</protein>
<dbReference type="RefSeq" id="WP_257500489.1">
    <property type="nucleotide sequence ID" value="NZ_CP102382.1"/>
</dbReference>
<evidence type="ECO:0000313" key="2">
    <source>
        <dbReference type="Proteomes" id="UP001317001"/>
    </source>
</evidence>
<name>A0ABY5NW71_9FLAO</name>
<gene>
    <name evidence="1" type="ORF">NPX36_05905</name>
</gene>
<evidence type="ECO:0000313" key="1">
    <source>
        <dbReference type="EMBL" id="UUV22574.1"/>
    </source>
</evidence>